<reference evidence="2 3" key="1">
    <citation type="journal article" date="2016" name="Mol. Biol. Evol.">
        <title>Comparative Genomics of Early-Diverging Mushroom-Forming Fungi Provides Insights into the Origins of Lignocellulose Decay Capabilities.</title>
        <authorList>
            <person name="Nagy L.G."/>
            <person name="Riley R."/>
            <person name="Tritt A."/>
            <person name="Adam C."/>
            <person name="Daum C."/>
            <person name="Floudas D."/>
            <person name="Sun H."/>
            <person name="Yadav J.S."/>
            <person name="Pangilinan J."/>
            <person name="Larsson K.H."/>
            <person name="Matsuura K."/>
            <person name="Barry K."/>
            <person name="Labutti K."/>
            <person name="Kuo R."/>
            <person name="Ohm R.A."/>
            <person name="Bhattacharya S.S."/>
            <person name="Shirouzu T."/>
            <person name="Yoshinaga Y."/>
            <person name="Martin F.M."/>
            <person name="Grigoriev I.V."/>
            <person name="Hibbett D.S."/>
        </authorList>
    </citation>
    <scope>NUCLEOTIDE SEQUENCE [LARGE SCALE GENOMIC DNA]</scope>
    <source>
        <strain evidence="2 3">L-15889</strain>
    </source>
</reference>
<feature type="compositionally biased region" description="Low complexity" evidence="1">
    <location>
        <begin position="10"/>
        <end position="20"/>
    </location>
</feature>
<dbReference type="EMBL" id="KV429109">
    <property type="protein sequence ID" value="KZT65277.1"/>
    <property type="molecule type" value="Genomic_DNA"/>
</dbReference>
<evidence type="ECO:0000313" key="3">
    <source>
        <dbReference type="Proteomes" id="UP000076727"/>
    </source>
</evidence>
<dbReference type="AlphaFoldDB" id="A0A165M671"/>
<protein>
    <submittedName>
        <fullName evidence="2">Uncharacterized protein</fullName>
    </submittedName>
</protein>
<gene>
    <name evidence="2" type="ORF">DAEQUDRAFT_539206</name>
</gene>
<sequence length="251" mass="26426">MADWCSLGHSSAKSSSPSSHSAAVASRCCGLVLASPHCSAAGAVLGARPFSALIHALLRLGGRCPRHAWAWRGGLRCAGARRWLPRRVLAWRGGFHRALARRGSPRCALAGGECLARSRSTCVWRGSAGMSRACARTHSRWGALSSPALKVHGAGPPARPEAHGGRSCGRTGRDRRRWAPPPQRPTQRARAVVHAAQRREPVPGLPWCARCCNDSAAAAGARYCTRAPASAVSCTPGGVGVGHVERGWGHQ</sequence>
<name>A0A165M671_9APHY</name>
<evidence type="ECO:0000313" key="2">
    <source>
        <dbReference type="EMBL" id="KZT65277.1"/>
    </source>
</evidence>
<keyword evidence="3" id="KW-1185">Reference proteome</keyword>
<proteinExistence type="predicted"/>
<evidence type="ECO:0000256" key="1">
    <source>
        <dbReference type="SAM" id="MobiDB-lite"/>
    </source>
</evidence>
<dbReference type="Proteomes" id="UP000076727">
    <property type="component" value="Unassembled WGS sequence"/>
</dbReference>
<organism evidence="2 3">
    <name type="scientific">Daedalea quercina L-15889</name>
    <dbReference type="NCBI Taxonomy" id="1314783"/>
    <lineage>
        <taxon>Eukaryota</taxon>
        <taxon>Fungi</taxon>
        <taxon>Dikarya</taxon>
        <taxon>Basidiomycota</taxon>
        <taxon>Agaricomycotina</taxon>
        <taxon>Agaricomycetes</taxon>
        <taxon>Polyporales</taxon>
        <taxon>Fomitopsis</taxon>
    </lineage>
</organism>
<feature type="region of interest" description="Disordered" evidence="1">
    <location>
        <begin position="151"/>
        <end position="189"/>
    </location>
</feature>
<feature type="region of interest" description="Disordered" evidence="1">
    <location>
        <begin position="1"/>
        <end position="20"/>
    </location>
</feature>
<accession>A0A165M671</accession>